<dbReference type="AlphaFoldDB" id="A0A0F9RLL5"/>
<evidence type="ECO:0000256" key="1">
    <source>
        <dbReference type="SAM" id="MobiDB-lite"/>
    </source>
</evidence>
<comment type="caution">
    <text evidence="2">The sequence shown here is derived from an EMBL/GenBank/DDBJ whole genome shotgun (WGS) entry which is preliminary data.</text>
</comment>
<proteinExistence type="predicted"/>
<feature type="non-terminal residue" evidence="2">
    <location>
        <position position="152"/>
    </location>
</feature>
<feature type="compositionally biased region" description="Polar residues" evidence="1">
    <location>
        <begin position="66"/>
        <end position="77"/>
    </location>
</feature>
<feature type="region of interest" description="Disordered" evidence="1">
    <location>
        <begin position="44"/>
        <end position="77"/>
    </location>
</feature>
<reference evidence="2" key="1">
    <citation type="journal article" date="2015" name="Nature">
        <title>Complex archaea that bridge the gap between prokaryotes and eukaryotes.</title>
        <authorList>
            <person name="Spang A."/>
            <person name="Saw J.H."/>
            <person name="Jorgensen S.L."/>
            <person name="Zaremba-Niedzwiedzka K."/>
            <person name="Martijn J."/>
            <person name="Lind A.E."/>
            <person name="van Eijk R."/>
            <person name="Schleper C."/>
            <person name="Guy L."/>
            <person name="Ettema T.J."/>
        </authorList>
    </citation>
    <scope>NUCLEOTIDE SEQUENCE</scope>
</reference>
<feature type="region of interest" description="Disordered" evidence="1">
    <location>
        <begin position="1"/>
        <end position="22"/>
    </location>
</feature>
<dbReference type="EMBL" id="LAZR01002765">
    <property type="protein sequence ID" value="KKN25866.1"/>
    <property type="molecule type" value="Genomic_DNA"/>
</dbReference>
<evidence type="ECO:0000313" key="2">
    <source>
        <dbReference type="EMBL" id="KKN25866.1"/>
    </source>
</evidence>
<protein>
    <submittedName>
        <fullName evidence="2">Uncharacterized protein</fullName>
    </submittedName>
</protein>
<gene>
    <name evidence="2" type="ORF">LCGC14_0880530</name>
</gene>
<name>A0A0F9RLL5_9ZZZZ</name>
<organism evidence="2">
    <name type="scientific">marine sediment metagenome</name>
    <dbReference type="NCBI Taxonomy" id="412755"/>
    <lineage>
        <taxon>unclassified sequences</taxon>
        <taxon>metagenomes</taxon>
        <taxon>ecological metagenomes</taxon>
    </lineage>
</organism>
<accession>A0A0F9RLL5</accession>
<feature type="compositionally biased region" description="Basic and acidic residues" evidence="1">
    <location>
        <begin position="1"/>
        <end position="16"/>
    </location>
</feature>
<sequence>MTTEKEKGTEPTKEPEPTPTLEEQIEALTTQVTEATERATVAEATAEEKTQGFKSIQRQLSEKQKTVPQNSSAQAQATQELISAMEAQAREDGTMTPTTQAKLTTARQHLATVEQQALYERQDAVTAGVKNDLRNDFIEAGIDPDDSKCDGV</sequence>